<reference evidence="2" key="1">
    <citation type="journal article" date="2014" name="Front. Microbiol.">
        <title>High frequency of phylogenetically diverse reductive dehalogenase-homologous genes in deep subseafloor sedimentary metagenomes.</title>
        <authorList>
            <person name="Kawai M."/>
            <person name="Futagami T."/>
            <person name="Toyoda A."/>
            <person name="Takaki Y."/>
            <person name="Nishi S."/>
            <person name="Hori S."/>
            <person name="Arai W."/>
            <person name="Tsubouchi T."/>
            <person name="Morono Y."/>
            <person name="Uchiyama I."/>
            <person name="Ito T."/>
            <person name="Fujiyama A."/>
            <person name="Inagaki F."/>
            <person name="Takami H."/>
        </authorList>
    </citation>
    <scope>NUCLEOTIDE SEQUENCE</scope>
    <source>
        <strain evidence="2">Expedition CK06-06</strain>
    </source>
</reference>
<organism evidence="2">
    <name type="scientific">marine sediment metagenome</name>
    <dbReference type="NCBI Taxonomy" id="412755"/>
    <lineage>
        <taxon>unclassified sequences</taxon>
        <taxon>metagenomes</taxon>
        <taxon>ecological metagenomes</taxon>
    </lineage>
</organism>
<keyword evidence="1" id="KW-1133">Transmembrane helix</keyword>
<keyword evidence="1" id="KW-0812">Transmembrane</keyword>
<protein>
    <submittedName>
        <fullName evidence="2">Uncharacterized protein</fullName>
    </submittedName>
</protein>
<feature type="transmembrane region" description="Helical" evidence="1">
    <location>
        <begin position="6"/>
        <end position="23"/>
    </location>
</feature>
<gene>
    <name evidence="2" type="ORF">S01H1_16902</name>
</gene>
<comment type="caution">
    <text evidence="2">The sequence shown here is derived from an EMBL/GenBank/DDBJ whole genome shotgun (WGS) entry which is preliminary data.</text>
</comment>
<sequence>MNNTLKYWPIIIVAMATAIAWGSQQSDITNLKEVQIQQQLNINEFQNLSTRQARIDERTKAIKENQQRQEQLLQTILEKLQ</sequence>
<dbReference type="EMBL" id="BARS01008925">
    <property type="protein sequence ID" value="GAF68032.1"/>
    <property type="molecule type" value="Genomic_DNA"/>
</dbReference>
<accession>X0RWC8</accession>
<name>X0RWC8_9ZZZZ</name>
<keyword evidence="1" id="KW-0472">Membrane</keyword>
<dbReference type="AlphaFoldDB" id="X0RWC8"/>
<evidence type="ECO:0000313" key="2">
    <source>
        <dbReference type="EMBL" id="GAF68032.1"/>
    </source>
</evidence>
<evidence type="ECO:0000256" key="1">
    <source>
        <dbReference type="SAM" id="Phobius"/>
    </source>
</evidence>
<proteinExistence type="predicted"/>